<organism evidence="3 4">
    <name type="scientific">Priestia megaterium</name>
    <name type="common">Bacillus megaterium</name>
    <dbReference type="NCBI Taxonomy" id="1404"/>
    <lineage>
        <taxon>Bacteria</taxon>
        <taxon>Bacillati</taxon>
        <taxon>Bacillota</taxon>
        <taxon>Bacilli</taxon>
        <taxon>Bacillales</taxon>
        <taxon>Bacillaceae</taxon>
        <taxon>Priestia</taxon>
    </lineage>
</organism>
<dbReference type="InterPro" id="IPR036938">
    <property type="entry name" value="PAP2/HPO_sf"/>
</dbReference>
<sequence>MKLKFQFTMAFMLSIFSLLCFSGMAILISGSKIEASDDSIISFIQGFESPGLTAIMKGFTFIGSTPSVAVISLFSLFFLYKVLKHRTELILFIAIIVGSPILNELLKLLFHRARPDFHRLIKINGYSFPSGHAMSAFAVYGVLSFLLWRHIPTRWGRTLLIVTSIIMILTIGISRIYLGVHYPSDVIGGYFASGCWLAIAIWFYQRYLEKRFEQTEAKQSRE</sequence>
<keyword evidence="1" id="KW-0472">Membrane</keyword>
<dbReference type="CDD" id="cd03392">
    <property type="entry name" value="PAP2_like_2"/>
    <property type="match status" value="1"/>
</dbReference>
<dbReference type="AlphaFoldDB" id="A0AAE5P3I3"/>
<keyword evidence="1" id="KW-0812">Transmembrane</keyword>
<dbReference type="EMBL" id="NTYW01000053">
    <property type="protein sequence ID" value="PES31373.1"/>
    <property type="molecule type" value="Genomic_DNA"/>
</dbReference>
<gene>
    <name evidence="3" type="ORF">CN497_23180</name>
</gene>
<evidence type="ECO:0000313" key="4">
    <source>
        <dbReference type="Proteomes" id="UP000220341"/>
    </source>
</evidence>
<proteinExistence type="predicted"/>
<dbReference type="Pfam" id="PF01569">
    <property type="entry name" value="PAP2"/>
    <property type="match status" value="1"/>
</dbReference>
<feature type="transmembrane region" description="Helical" evidence="1">
    <location>
        <begin position="54"/>
        <end position="80"/>
    </location>
</feature>
<feature type="transmembrane region" description="Helical" evidence="1">
    <location>
        <begin position="160"/>
        <end position="180"/>
    </location>
</feature>
<dbReference type="SUPFAM" id="SSF48317">
    <property type="entry name" value="Acid phosphatase/Vanadium-dependent haloperoxidase"/>
    <property type="match status" value="1"/>
</dbReference>
<feature type="transmembrane region" description="Helical" evidence="1">
    <location>
        <begin position="130"/>
        <end position="148"/>
    </location>
</feature>
<comment type="caution">
    <text evidence="3">The sequence shown here is derived from an EMBL/GenBank/DDBJ whole genome shotgun (WGS) entry which is preliminary data.</text>
</comment>
<keyword evidence="1" id="KW-1133">Transmembrane helix</keyword>
<evidence type="ECO:0000256" key="1">
    <source>
        <dbReference type="SAM" id="Phobius"/>
    </source>
</evidence>
<accession>A0AAE5P3I3</accession>
<feature type="transmembrane region" description="Helical" evidence="1">
    <location>
        <begin position="186"/>
        <end position="204"/>
    </location>
</feature>
<protein>
    <submittedName>
        <fullName evidence="3">Phosphatase PAP2 family protein</fullName>
    </submittedName>
</protein>
<name>A0AAE5P3I3_PRIMG</name>
<dbReference type="InterPro" id="IPR000326">
    <property type="entry name" value="PAP2/HPO"/>
</dbReference>
<feature type="domain" description="Phosphatidic acid phosphatase type 2/haloperoxidase" evidence="2">
    <location>
        <begin position="87"/>
        <end position="201"/>
    </location>
</feature>
<evidence type="ECO:0000313" key="3">
    <source>
        <dbReference type="EMBL" id="PES31373.1"/>
    </source>
</evidence>
<dbReference type="Gene3D" id="1.20.144.10">
    <property type="entry name" value="Phosphatidic acid phosphatase type 2/haloperoxidase"/>
    <property type="match status" value="2"/>
</dbReference>
<feature type="transmembrane region" description="Helical" evidence="1">
    <location>
        <begin position="89"/>
        <end position="110"/>
    </location>
</feature>
<dbReference type="Proteomes" id="UP000220341">
    <property type="component" value="Unassembled WGS sequence"/>
</dbReference>
<dbReference type="RefSeq" id="WP_098278823.1">
    <property type="nucleotide sequence ID" value="NZ_CATKQG010000011.1"/>
</dbReference>
<reference evidence="3 4" key="1">
    <citation type="submission" date="2017-09" db="EMBL/GenBank/DDBJ databases">
        <title>Large-scale bioinformatics analysis of Bacillus genomes uncovers conserved roles of natural products in bacterial physiology.</title>
        <authorList>
            <consortium name="Agbiome Team Llc"/>
            <person name="Bleich R.M."/>
            <person name="Kirk G.J."/>
            <person name="Santa Maria K.C."/>
            <person name="Allen S.E."/>
            <person name="Farag S."/>
            <person name="Shank E.A."/>
            <person name="Bowers A."/>
        </authorList>
    </citation>
    <scope>NUCLEOTIDE SEQUENCE [LARGE SCALE GENOMIC DNA]</scope>
    <source>
        <strain evidence="3 4">AFS003013</strain>
    </source>
</reference>
<dbReference type="PANTHER" id="PTHR14969">
    <property type="entry name" value="SPHINGOSINE-1-PHOSPHATE PHOSPHOHYDROLASE"/>
    <property type="match status" value="1"/>
</dbReference>
<evidence type="ECO:0000259" key="2">
    <source>
        <dbReference type="SMART" id="SM00014"/>
    </source>
</evidence>
<dbReference type="SMART" id="SM00014">
    <property type="entry name" value="acidPPc"/>
    <property type="match status" value="1"/>
</dbReference>
<dbReference type="PANTHER" id="PTHR14969:SF13">
    <property type="entry name" value="AT30094P"/>
    <property type="match status" value="1"/>
</dbReference>